<evidence type="ECO:0000313" key="1">
    <source>
        <dbReference type="EMBL" id="KFW79436.1"/>
    </source>
</evidence>
<gene>
    <name evidence="1" type="ORF">N336_00286</name>
</gene>
<feature type="non-terminal residue" evidence="1">
    <location>
        <position position="1"/>
    </location>
</feature>
<evidence type="ECO:0008006" key="3">
    <source>
        <dbReference type="Google" id="ProtNLM"/>
    </source>
</evidence>
<evidence type="ECO:0000313" key="2">
    <source>
        <dbReference type="Proteomes" id="UP000053238"/>
    </source>
</evidence>
<dbReference type="EMBL" id="KL415285">
    <property type="protein sequence ID" value="KFW79436.1"/>
    <property type="molecule type" value="Genomic_DNA"/>
</dbReference>
<proteinExistence type="predicted"/>
<reference evidence="1 2" key="1">
    <citation type="submission" date="2014-04" db="EMBL/GenBank/DDBJ databases">
        <title>Genome evolution of avian class.</title>
        <authorList>
            <person name="Zhang G."/>
            <person name="Li C."/>
        </authorList>
    </citation>
    <scope>NUCLEOTIDE SEQUENCE [LARGE SCALE GENOMIC DNA]</scope>
    <source>
        <strain evidence="1">BGI_N336</strain>
    </source>
</reference>
<protein>
    <recommendedName>
        <fullName evidence="3">Nidogen G2 beta-barrel domain-containing protein</fullName>
    </recommendedName>
</protein>
<sequence>NGFKLKEGRFRLDIRKKCFTIRVVKHWHRLPREAVESPSLEVFIKRVDVAL</sequence>
<name>A0A093PSK9_PHACA</name>
<feature type="non-terminal residue" evidence="1">
    <location>
        <position position="51"/>
    </location>
</feature>
<organism evidence="1 2">
    <name type="scientific">Phalacrocorax carbo</name>
    <name type="common">Great cormorant</name>
    <name type="synonym">Pelecanus carbo</name>
    <dbReference type="NCBI Taxonomy" id="9209"/>
    <lineage>
        <taxon>Eukaryota</taxon>
        <taxon>Metazoa</taxon>
        <taxon>Chordata</taxon>
        <taxon>Craniata</taxon>
        <taxon>Vertebrata</taxon>
        <taxon>Euteleostomi</taxon>
        <taxon>Archelosauria</taxon>
        <taxon>Archosauria</taxon>
        <taxon>Dinosauria</taxon>
        <taxon>Saurischia</taxon>
        <taxon>Theropoda</taxon>
        <taxon>Coelurosauria</taxon>
        <taxon>Aves</taxon>
        <taxon>Neognathae</taxon>
        <taxon>Neoaves</taxon>
        <taxon>Aequornithes</taxon>
        <taxon>Suliformes</taxon>
        <taxon>Phalacrocoracidae</taxon>
        <taxon>Phalacrocorax</taxon>
    </lineage>
</organism>
<keyword evidence="2" id="KW-1185">Reference proteome</keyword>
<accession>A0A093PSK9</accession>
<dbReference type="AlphaFoldDB" id="A0A093PSK9"/>
<dbReference type="Proteomes" id="UP000053238">
    <property type="component" value="Unassembled WGS sequence"/>
</dbReference>